<protein>
    <submittedName>
        <fullName evidence="1">Uncharacterized protein</fullName>
    </submittedName>
</protein>
<evidence type="ECO:0000313" key="2">
    <source>
        <dbReference type="Proteomes" id="UP001183643"/>
    </source>
</evidence>
<dbReference type="AlphaFoldDB" id="A0AAE4CA64"/>
<name>A0AAE4CA64_9ACTN</name>
<dbReference type="Proteomes" id="UP001183643">
    <property type="component" value="Unassembled WGS sequence"/>
</dbReference>
<gene>
    <name evidence="1" type="ORF">J2S41_003511</name>
</gene>
<reference evidence="1" key="1">
    <citation type="submission" date="2023-07" db="EMBL/GenBank/DDBJ databases">
        <title>Sequencing the genomes of 1000 actinobacteria strains.</title>
        <authorList>
            <person name="Klenk H.-P."/>
        </authorList>
    </citation>
    <scope>NUCLEOTIDE SEQUENCE</scope>
    <source>
        <strain evidence="1">DSM 44707</strain>
    </source>
</reference>
<accession>A0AAE4CA64</accession>
<dbReference type="RefSeq" id="WP_310368952.1">
    <property type="nucleotide sequence ID" value="NZ_JAVDYB010000001.1"/>
</dbReference>
<sequence length="55" mass="6297">MEVDTGPDDVVVRLSEFRERRVRSCPAAGRCRMRPLCLSWNQCLVRSHVLAPRTA</sequence>
<dbReference type="EMBL" id="JAVDYB010000001">
    <property type="protein sequence ID" value="MDR7276733.1"/>
    <property type="molecule type" value="Genomic_DNA"/>
</dbReference>
<comment type="caution">
    <text evidence="1">The sequence shown here is derived from an EMBL/GenBank/DDBJ whole genome shotgun (WGS) entry which is preliminary data.</text>
</comment>
<evidence type="ECO:0000313" key="1">
    <source>
        <dbReference type="EMBL" id="MDR7276733.1"/>
    </source>
</evidence>
<proteinExistence type="predicted"/>
<keyword evidence="2" id="KW-1185">Reference proteome</keyword>
<organism evidence="1 2">
    <name type="scientific">Catenuloplanes atrovinosus</name>
    <dbReference type="NCBI Taxonomy" id="137266"/>
    <lineage>
        <taxon>Bacteria</taxon>
        <taxon>Bacillati</taxon>
        <taxon>Actinomycetota</taxon>
        <taxon>Actinomycetes</taxon>
        <taxon>Micromonosporales</taxon>
        <taxon>Micromonosporaceae</taxon>
        <taxon>Catenuloplanes</taxon>
    </lineage>
</organism>